<feature type="transmembrane region" description="Helical" evidence="6">
    <location>
        <begin position="291"/>
        <end position="316"/>
    </location>
</feature>
<feature type="transmembrane region" description="Helical" evidence="6">
    <location>
        <begin position="125"/>
        <end position="146"/>
    </location>
</feature>
<feature type="transmembrane region" description="Helical" evidence="6">
    <location>
        <begin position="246"/>
        <end position="271"/>
    </location>
</feature>
<keyword evidence="3 6" id="KW-0812">Transmembrane</keyword>
<comment type="subcellular location">
    <subcellularLocation>
        <location evidence="1">Cell membrane</location>
        <topology evidence="1">Multi-pass membrane protein</topology>
    </subcellularLocation>
</comment>
<dbReference type="NCBIfam" id="TIGR00374">
    <property type="entry name" value="flippase-like domain"/>
    <property type="match status" value="1"/>
</dbReference>
<keyword evidence="2" id="KW-1003">Cell membrane</keyword>
<feature type="transmembrane region" description="Helical" evidence="6">
    <location>
        <begin position="152"/>
        <end position="174"/>
    </location>
</feature>
<dbReference type="PANTHER" id="PTHR40277:SF1">
    <property type="entry name" value="BLL5419 PROTEIN"/>
    <property type="match status" value="1"/>
</dbReference>
<dbReference type="Pfam" id="PF03706">
    <property type="entry name" value="LPG_synthase_TM"/>
    <property type="match status" value="1"/>
</dbReference>
<name>A0ABT8KSC1_9BACT</name>
<dbReference type="Proteomes" id="UP001172082">
    <property type="component" value="Unassembled WGS sequence"/>
</dbReference>
<evidence type="ECO:0000313" key="8">
    <source>
        <dbReference type="Proteomes" id="UP001172082"/>
    </source>
</evidence>
<feature type="transmembrane region" description="Helical" evidence="6">
    <location>
        <begin position="12"/>
        <end position="31"/>
    </location>
</feature>
<dbReference type="InterPro" id="IPR022791">
    <property type="entry name" value="L-PG_synthase/AglD"/>
</dbReference>
<evidence type="ECO:0000313" key="7">
    <source>
        <dbReference type="EMBL" id="MDN5203099.1"/>
    </source>
</evidence>
<dbReference type="RefSeq" id="WP_346753121.1">
    <property type="nucleotide sequence ID" value="NZ_JAUJEA010000006.1"/>
</dbReference>
<protein>
    <submittedName>
        <fullName evidence="7">Lysylphosphatidylglycerol synthase transmembrane domain-containing protein</fullName>
    </submittedName>
</protein>
<evidence type="ECO:0000256" key="3">
    <source>
        <dbReference type="ARBA" id="ARBA00022692"/>
    </source>
</evidence>
<proteinExistence type="predicted"/>
<reference evidence="7" key="1">
    <citation type="submission" date="2023-06" db="EMBL/GenBank/DDBJ databases">
        <title>Genomic of Parafulvivirga corallium.</title>
        <authorList>
            <person name="Wang G."/>
        </authorList>
    </citation>
    <scope>NUCLEOTIDE SEQUENCE</scope>
    <source>
        <strain evidence="7">BMA10</strain>
    </source>
</reference>
<evidence type="ECO:0000256" key="6">
    <source>
        <dbReference type="SAM" id="Phobius"/>
    </source>
</evidence>
<dbReference type="EMBL" id="JAUJEA010000006">
    <property type="protein sequence ID" value="MDN5203099.1"/>
    <property type="molecule type" value="Genomic_DNA"/>
</dbReference>
<evidence type="ECO:0000256" key="2">
    <source>
        <dbReference type="ARBA" id="ARBA00022475"/>
    </source>
</evidence>
<evidence type="ECO:0000256" key="5">
    <source>
        <dbReference type="ARBA" id="ARBA00023136"/>
    </source>
</evidence>
<keyword evidence="8" id="KW-1185">Reference proteome</keyword>
<comment type="caution">
    <text evidence="7">The sequence shown here is derived from an EMBL/GenBank/DDBJ whole genome shotgun (WGS) entry which is preliminary data.</text>
</comment>
<feature type="transmembrane region" description="Helical" evidence="6">
    <location>
        <begin position="221"/>
        <end position="240"/>
    </location>
</feature>
<accession>A0ABT8KSC1</accession>
<gene>
    <name evidence="7" type="ORF">QQ008_17045</name>
</gene>
<dbReference type="PANTHER" id="PTHR40277">
    <property type="entry name" value="BLL5419 PROTEIN"/>
    <property type="match status" value="1"/>
</dbReference>
<evidence type="ECO:0000256" key="4">
    <source>
        <dbReference type="ARBA" id="ARBA00022989"/>
    </source>
</evidence>
<organism evidence="7 8">
    <name type="scientific">Splendidivirga corallicola</name>
    <dbReference type="NCBI Taxonomy" id="3051826"/>
    <lineage>
        <taxon>Bacteria</taxon>
        <taxon>Pseudomonadati</taxon>
        <taxon>Bacteroidota</taxon>
        <taxon>Cytophagia</taxon>
        <taxon>Cytophagales</taxon>
        <taxon>Splendidivirgaceae</taxon>
        <taxon>Splendidivirga</taxon>
    </lineage>
</organism>
<keyword evidence="4 6" id="KW-1133">Transmembrane helix</keyword>
<sequence length="325" mass="36951">MKKITAVLKSKALRLIIAVVLLYLIVQKFQIEVFDIADKIVDYRFIFLALLISITINIFISAKRWQIFLKFSGIEDSMANLIKINVMSAFYGLLLPSGQAGDGFRIYMIEKRFPEKRGHSGGTVIADRMIGFIIFCFIACFGSFYLPETNALLRIRIIIFAFTGFLILLTFIIINQKIYEIVSGFLSKIRFLRRVFNYIEKLHEGLTILPYDKIVPKVGPLILVYQINNILIAHLIFMAFDVHLPFNYHLALIPVIQILTILPVSLASLGFREGLFIYFYKLINIPEDISFSVSLTYFILTALTIALIGGLVSMLVGVKLKKIGS</sequence>
<evidence type="ECO:0000256" key="1">
    <source>
        <dbReference type="ARBA" id="ARBA00004651"/>
    </source>
</evidence>
<feature type="transmembrane region" description="Helical" evidence="6">
    <location>
        <begin position="43"/>
        <end position="62"/>
    </location>
</feature>
<keyword evidence="5 6" id="KW-0472">Membrane</keyword>